<dbReference type="AlphaFoldDB" id="M7N5G9"/>
<dbReference type="EMBL" id="AODQ01000055">
    <property type="protein sequence ID" value="EMR02537.1"/>
    <property type="molecule type" value="Genomic_DNA"/>
</dbReference>
<dbReference type="RefSeq" id="WP_009195737.1">
    <property type="nucleotide sequence ID" value="NZ_AODQ01000055.1"/>
</dbReference>
<dbReference type="CDD" id="cd08275">
    <property type="entry name" value="MDR3"/>
    <property type="match status" value="1"/>
</dbReference>
<protein>
    <submittedName>
        <fullName evidence="3">Beta-ketoacyl-acyl-carrier-protein synthase I</fullName>
        <ecNumber evidence="3">2.3.1.41</ecNumber>
    </submittedName>
</protein>
<dbReference type="STRING" id="1279009.ADICEAN_02346"/>
<dbReference type="Proteomes" id="UP000011910">
    <property type="component" value="Unassembled WGS sequence"/>
</dbReference>
<dbReference type="Pfam" id="PF00107">
    <property type="entry name" value="ADH_zinc_N"/>
    <property type="match status" value="1"/>
</dbReference>
<dbReference type="OrthoDB" id="9787435at2"/>
<dbReference type="PANTHER" id="PTHR44054">
    <property type="entry name" value="SYNAPTIC VESICLE MEMBRANE PROTEIN VAT-1 HOMOLOG-LIKE"/>
    <property type="match status" value="1"/>
</dbReference>
<dbReference type="SUPFAM" id="SSF50129">
    <property type="entry name" value="GroES-like"/>
    <property type="match status" value="1"/>
</dbReference>
<keyword evidence="3" id="KW-0012">Acyltransferase</keyword>
<keyword evidence="3" id="KW-0808">Transferase</keyword>
<evidence type="ECO:0000313" key="4">
    <source>
        <dbReference type="Proteomes" id="UP000011910"/>
    </source>
</evidence>
<accession>M7N5G9</accession>
<dbReference type="PATRIC" id="fig|1279009.4.peg.2376"/>
<dbReference type="InterPro" id="IPR013149">
    <property type="entry name" value="ADH-like_C"/>
</dbReference>
<feature type="domain" description="Enoyl reductase (ER)" evidence="2">
    <location>
        <begin position="13"/>
        <end position="337"/>
    </location>
</feature>
<keyword evidence="1" id="KW-0560">Oxidoreductase</keyword>
<comment type="caution">
    <text evidence="3">The sequence shown here is derived from an EMBL/GenBank/DDBJ whole genome shotgun (WGS) entry which is preliminary data.</text>
</comment>
<dbReference type="Pfam" id="PF08240">
    <property type="entry name" value="ADH_N"/>
    <property type="match status" value="1"/>
</dbReference>
<evidence type="ECO:0000256" key="1">
    <source>
        <dbReference type="ARBA" id="ARBA00023002"/>
    </source>
</evidence>
<dbReference type="InterPro" id="IPR011032">
    <property type="entry name" value="GroES-like_sf"/>
</dbReference>
<dbReference type="PANTHER" id="PTHR44054:SF1">
    <property type="entry name" value="SYNAPTIC VESICLE MEMBRANE PROTEIN VAT-1 HOMOLOG"/>
    <property type="match status" value="1"/>
</dbReference>
<dbReference type="InterPro" id="IPR036291">
    <property type="entry name" value="NAD(P)-bd_dom_sf"/>
</dbReference>
<dbReference type="Gene3D" id="3.90.180.10">
    <property type="entry name" value="Medium-chain alcohol dehydrogenases, catalytic domain"/>
    <property type="match status" value="1"/>
</dbReference>
<sequence>MLTRQSYTVFKPGALDRLRLVQEALPAPLAGQVQLAVKAIGLNYADIFAIMGLYSATPKGAFVPGLEFAGEVVAVGEGVTRLKAGDAVMGVSRFGAYTTHLNLDQDYLLPLPGGYSFAEAAALPVQALTAYYALRPLGNLQQGQTVLIHSAAGGVGLLANRMAKKWKAYTIGVVGNAKKLPLLEEEGYDQGLVRSKNFPNDLRKALAGRPLQLVLEATGGKYLQWSYEALAPMGRLVAYGSARFTPSGKAPNWPRLAWQYLSRPKLDPMQMITDNKSVMGFNLIWLYEQKALFQQLMQEILALELPPPHIGHRFSFAKLPQALALFQSGRTVGKVVIEV</sequence>
<name>M7N5G9_9BACT</name>
<dbReference type="EC" id="2.3.1.41" evidence="3"/>
<dbReference type="SMART" id="SM00829">
    <property type="entry name" value="PKS_ER"/>
    <property type="match status" value="1"/>
</dbReference>
<dbReference type="eggNOG" id="COG0604">
    <property type="taxonomic scope" value="Bacteria"/>
</dbReference>
<proteinExistence type="predicted"/>
<evidence type="ECO:0000313" key="3">
    <source>
        <dbReference type="EMBL" id="EMR02537.1"/>
    </source>
</evidence>
<dbReference type="InterPro" id="IPR013154">
    <property type="entry name" value="ADH-like_N"/>
</dbReference>
<evidence type="ECO:0000259" key="2">
    <source>
        <dbReference type="SMART" id="SM00829"/>
    </source>
</evidence>
<dbReference type="InterPro" id="IPR052100">
    <property type="entry name" value="SV-ATPase_mito-regulator"/>
</dbReference>
<organism evidence="3 4">
    <name type="scientific">Cesiribacter andamanensis AMV16</name>
    <dbReference type="NCBI Taxonomy" id="1279009"/>
    <lineage>
        <taxon>Bacteria</taxon>
        <taxon>Pseudomonadati</taxon>
        <taxon>Bacteroidota</taxon>
        <taxon>Cytophagia</taxon>
        <taxon>Cytophagales</taxon>
        <taxon>Cesiribacteraceae</taxon>
        <taxon>Cesiribacter</taxon>
    </lineage>
</organism>
<dbReference type="GO" id="GO:0004315">
    <property type="term" value="F:3-oxoacyl-[acyl-carrier-protein] synthase activity"/>
    <property type="evidence" value="ECO:0007669"/>
    <property type="project" value="UniProtKB-EC"/>
</dbReference>
<reference evidence="3 4" key="1">
    <citation type="journal article" date="2013" name="Genome Announc.">
        <title>Draft Genome Sequence of Cesiribacter andamanensis Strain AMV16T, Isolated from a Soil Sample from a Mud Volcano in the Andaman Islands, India.</title>
        <authorList>
            <person name="Shivaji S."/>
            <person name="Ara S."/>
            <person name="Begum Z."/>
            <person name="Srinivas T.N."/>
            <person name="Singh A."/>
            <person name="Kumar Pinnaka A."/>
        </authorList>
    </citation>
    <scope>NUCLEOTIDE SEQUENCE [LARGE SCALE GENOMIC DNA]</scope>
    <source>
        <strain evidence="3 4">AMV16</strain>
    </source>
</reference>
<dbReference type="InterPro" id="IPR020843">
    <property type="entry name" value="ER"/>
</dbReference>
<dbReference type="GO" id="GO:0016491">
    <property type="term" value="F:oxidoreductase activity"/>
    <property type="evidence" value="ECO:0007669"/>
    <property type="project" value="UniProtKB-KW"/>
</dbReference>
<dbReference type="Gene3D" id="3.40.50.720">
    <property type="entry name" value="NAD(P)-binding Rossmann-like Domain"/>
    <property type="match status" value="1"/>
</dbReference>
<keyword evidence="4" id="KW-1185">Reference proteome</keyword>
<dbReference type="SUPFAM" id="SSF51735">
    <property type="entry name" value="NAD(P)-binding Rossmann-fold domains"/>
    <property type="match status" value="1"/>
</dbReference>
<gene>
    <name evidence="3" type="primary">ppsC</name>
    <name evidence="3" type="ORF">ADICEAN_02346</name>
</gene>